<accession>A0A1R2B6G3</accession>
<comment type="caution">
    <text evidence="2">The sequence shown here is derived from an EMBL/GenBank/DDBJ whole genome shotgun (WGS) entry which is preliminary data.</text>
</comment>
<dbReference type="Proteomes" id="UP000187209">
    <property type="component" value="Unassembled WGS sequence"/>
</dbReference>
<feature type="coiled-coil region" evidence="1">
    <location>
        <begin position="531"/>
        <end position="632"/>
    </location>
</feature>
<dbReference type="EMBL" id="MPUH01000905">
    <property type="protein sequence ID" value="OMJ72394.1"/>
    <property type="molecule type" value="Genomic_DNA"/>
</dbReference>
<protein>
    <submittedName>
        <fullName evidence="2">Uncharacterized protein</fullName>
    </submittedName>
</protein>
<feature type="coiled-coil region" evidence="1">
    <location>
        <begin position="173"/>
        <end position="288"/>
    </location>
</feature>
<reference evidence="2 3" key="1">
    <citation type="submission" date="2016-11" db="EMBL/GenBank/DDBJ databases">
        <title>The macronuclear genome of Stentor coeruleus: a giant cell with tiny introns.</title>
        <authorList>
            <person name="Slabodnick M."/>
            <person name="Ruby J.G."/>
            <person name="Reiff S.B."/>
            <person name="Swart E.C."/>
            <person name="Gosai S."/>
            <person name="Prabakaran S."/>
            <person name="Witkowska E."/>
            <person name="Larue G.E."/>
            <person name="Fisher S."/>
            <person name="Freeman R.M."/>
            <person name="Gunawardena J."/>
            <person name="Chu W."/>
            <person name="Stover N.A."/>
            <person name="Gregory B.D."/>
            <person name="Nowacki M."/>
            <person name="Derisi J."/>
            <person name="Roy S.W."/>
            <person name="Marshall W.F."/>
            <person name="Sood P."/>
        </authorList>
    </citation>
    <scope>NUCLEOTIDE SEQUENCE [LARGE SCALE GENOMIC DNA]</scope>
    <source>
        <strain evidence="2">WM001</strain>
    </source>
</reference>
<dbReference type="OrthoDB" id="301648at2759"/>
<keyword evidence="3" id="KW-1185">Reference proteome</keyword>
<proteinExistence type="predicted"/>
<gene>
    <name evidence="2" type="ORF">SteCoe_29187</name>
</gene>
<dbReference type="AlphaFoldDB" id="A0A1R2B6G3"/>
<organism evidence="2 3">
    <name type="scientific">Stentor coeruleus</name>
    <dbReference type="NCBI Taxonomy" id="5963"/>
    <lineage>
        <taxon>Eukaryota</taxon>
        <taxon>Sar</taxon>
        <taxon>Alveolata</taxon>
        <taxon>Ciliophora</taxon>
        <taxon>Postciliodesmatophora</taxon>
        <taxon>Heterotrichea</taxon>
        <taxon>Heterotrichida</taxon>
        <taxon>Stentoridae</taxon>
        <taxon>Stentor</taxon>
    </lineage>
</organism>
<feature type="coiled-coil region" evidence="1">
    <location>
        <begin position="314"/>
        <end position="348"/>
    </location>
</feature>
<evidence type="ECO:0000313" key="2">
    <source>
        <dbReference type="EMBL" id="OMJ72394.1"/>
    </source>
</evidence>
<feature type="coiled-coil region" evidence="1">
    <location>
        <begin position="10"/>
        <end position="40"/>
    </location>
</feature>
<name>A0A1R2B6G3_9CILI</name>
<evidence type="ECO:0000313" key="3">
    <source>
        <dbReference type="Proteomes" id="UP000187209"/>
    </source>
</evidence>
<sequence>MYSQDLYIDNESLVKKLKEIQSTKETAELLKKKKQELTKIVGNLTESKIEIEGKFSKIKDSVKQIFPNTPIEIENSIENYSNLIRKISLALNLNPNIIDSTDFINAIEQKLEQAKNDLENADNFKRNKQKFVELYEKNTIKLQDEWNLLKTQKEEFALEKSRIENIILDKKFLDDQMKQLVSTSKELKKVKNNLEKEKSALEASVNNIKQSISILEGLKQKEMNEYHRLQGLNEKEMQKYEEIILELKGLKMQIKGANEEREQVEGILANARKEISIIEERKMALDDEIREGEGALYRLINRTSDEQIQTLKELETAKKLIKAKEKEIESFNSIAKNYEMQISKASEETEIALSKIDMINDEIQTKDLILAEKTTQLNEIEPKLSSYQSSLEKITKEFDLLTQNLTEKKQTLASIETEFNSKSSELTKIAIKKEQELNNLNLIEKQVGRIKNDLLGIEQVVIQKNKDYDNLCTNHKLKSQDMKNLEKDYNDKYLMISKAEQRLSDIQLATKSEEESIRVFREESKSLHSKISKLTETLKRVKAQKHSVLQEIEKINLQLIEEENRHRKELESLNKAVSNGENTLRQLMDSIQRCRNKLSSDKEQMEKIADELNKLKIEKENLESINGNLIAESVKIREEICGLKVEEDTAMVLLALSGHKVDDRIRQRISYICRAAKELGDFTTEIPTNPFEQ</sequence>
<keyword evidence="1" id="KW-0175">Coiled coil</keyword>
<evidence type="ECO:0000256" key="1">
    <source>
        <dbReference type="SAM" id="Coils"/>
    </source>
</evidence>